<feature type="domain" description="Retrotransposon Copia-like N-terminal" evidence="2">
    <location>
        <begin position="34"/>
        <end position="58"/>
    </location>
</feature>
<dbReference type="InterPro" id="IPR029472">
    <property type="entry name" value="Copia-like_N"/>
</dbReference>
<evidence type="ECO:0000313" key="3">
    <source>
        <dbReference type="EMBL" id="MCI39626.1"/>
    </source>
</evidence>
<evidence type="ECO:0000256" key="1">
    <source>
        <dbReference type="SAM" id="MobiDB-lite"/>
    </source>
</evidence>
<accession>A0A392RVL9</accession>
<comment type="caution">
    <text evidence="3">The sequence shown here is derived from an EMBL/GenBank/DDBJ whole genome shotgun (WGS) entry which is preliminary data.</text>
</comment>
<name>A0A392RVL9_9FABA</name>
<sequence length="80" mass="8902">MYAKSSASSAHGGFFTNNANKGYQNDTLDPYFMHPNENPALVLSSPILNGGNYHSWSRTSGYQIQEQASLYQWLFATSYG</sequence>
<protein>
    <recommendedName>
        <fullName evidence="2">Retrotransposon Copia-like N-terminal domain-containing protein</fullName>
    </recommendedName>
</protein>
<evidence type="ECO:0000259" key="2">
    <source>
        <dbReference type="Pfam" id="PF14244"/>
    </source>
</evidence>
<feature type="region of interest" description="Disordered" evidence="1">
    <location>
        <begin position="1"/>
        <end position="23"/>
    </location>
</feature>
<keyword evidence="4" id="KW-1185">Reference proteome</keyword>
<organism evidence="3 4">
    <name type="scientific">Trifolium medium</name>
    <dbReference type="NCBI Taxonomy" id="97028"/>
    <lineage>
        <taxon>Eukaryota</taxon>
        <taxon>Viridiplantae</taxon>
        <taxon>Streptophyta</taxon>
        <taxon>Embryophyta</taxon>
        <taxon>Tracheophyta</taxon>
        <taxon>Spermatophyta</taxon>
        <taxon>Magnoliopsida</taxon>
        <taxon>eudicotyledons</taxon>
        <taxon>Gunneridae</taxon>
        <taxon>Pentapetalae</taxon>
        <taxon>rosids</taxon>
        <taxon>fabids</taxon>
        <taxon>Fabales</taxon>
        <taxon>Fabaceae</taxon>
        <taxon>Papilionoideae</taxon>
        <taxon>50 kb inversion clade</taxon>
        <taxon>NPAAA clade</taxon>
        <taxon>Hologalegina</taxon>
        <taxon>IRL clade</taxon>
        <taxon>Trifolieae</taxon>
        <taxon>Trifolium</taxon>
    </lineage>
</organism>
<dbReference type="EMBL" id="LXQA010269657">
    <property type="protein sequence ID" value="MCI39626.1"/>
    <property type="molecule type" value="Genomic_DNA"/>
</dbReference>
<proteinExistence type="predicted"/>
<dbReference type="Proteomes" id="UP000265520">
    <property type="component" value="Unassembled WGS sequence"/>
</dbReference>
<evidence type="ECO:0000313" key="4">
    <source>
        <dbReference type="Proteomes" id="UP000265520"/>
    </source>
</evidence>
<dbReference type="AlphaFoldDB" id="A0A392RVL9"/>
<dbReference type="Pfam" id="PF14244">
    <property type="entry name" value="Retrotran_gag_3"/>
    <property type="match status" value="1"/>
</dbReference>
<reference evidence="3 4" key="1">
    <citation type="journal article" date="2018" name="Front. Plant Sci.">
        <title>Red Clover (Trifolium pratense) and Zigzag Clover (T. medium) - A Picture of Genomic Similarities and Differences.</title>
        <authorList>
            <person name="Dluhosova J."/>
            <person name="Istvanek J."/>
            <person name="Nedelnik J."/>
            <person name="Repkova J."/>
        </authorList>
    </citation>
    <scope>NUCLEOTIDE SEQUENCE [LARGE SCALE GENOMIC DNA]</scope>
    <source>
        <strain evidence="4">cv. 10/8</strain>
        <tissue evidence="3">Leaf</tissue>
    </source>
</reference>